<evidence type="ECO:0000313" key="2">
    <source>
        <dbReference type="EMBL" id="PZD80507.1"/>
    </source>
</evidence>
<accession>A0A2W1KMH9</accession>
<keyword evidence="1" id="KW-0812">Transmembrane</keyword>
<organism evidence="2 3">
    <name type="scientific">Acidithiobacillus ferrooxidans</name>
    <name type="common">Thiobacillus ferrooxidans</name>
    <dbReference type="NCBI Taxonomy" id="920"/>
    <lineage>
        <taxon>Bacteria</taxon>
        <taxon>Pseudomonadati</taxon>
        <taxon>Pseudomonadota</taxon>
        <taxon>Acidithiobacillia</taxon>
        <taxon>Acidithiobacillales</taxon>
        <taxon>Acidithiobacillaceae</taxon>
        <taxon>Acidithiobacillus</taxon>
    </lineage>
</organism>
<evidence type="ECO:0000313" key="3">
    <source>
        <dbReference type="Proteomes" id="UP000248886"/>
    </source>
</evidence>
<name>A0A2W1KMH9_ACIFR</name>
<comment type="caution">
    <text evidence="2">The sequence shown here is derived from an EMBL/GenBank/DDBJ whole genome shotgun (WGS) entry which is preliminary data.</text>
</comment>
<feature type="transmembrane region" description="Helical" evidence="1">
    <location>
        <begin position="6"/>
        <end position="29"/>
    </location>
</feature>
<dbReference type="Proteomes" id="UP000248886">
    <property type="component" value="Unassembled WGS sequence"/>
</dbReference>
<protein>
    <submittedName>
        <fullName evidence="2">Uncharacterized protein</fullName>
    </submittedName>
</protein>
<keyword evidence="1" id="KW-0472">Membrane</keyword>
<sequence>MFTIMPIFATLPHIIFMIILINYSCLHIFPYTRVHVMKSPLALYRAFRAANVPDDIARDAAYAVSADLKAMIGQFVIEQNLDVANARIGLAGKSRSADA</sequence>
<keyword evidence="1" id="KW-1133">Transmembrane helix</keyword>
<gene>
    <name evidence="2" type="ORF">DN052_08590</name>
</gene>
<reference evidence="2 3" key="1">
    <citation type="submission" date="2018-06" db="EMBL/GenBank/DDBJ databases">
        <title>Draft sequence of Acidithiobacillus ferrooxidans CCM 4253.</title>
        <authorList>
            <person name="Moya-Beltran A."/>
            <person name="Castro M."/>
            <person name="Covarrubias P.C."/>
            <person name="Issotta F."/>
            <person name="Janiczek O."/>
            <person name="Mandl M."/>
            <person name="Kucera J."/>
            <person name="Quatrini R."/>
        </authorList>
    </citation>
    <scope>NUCLEOTIDE SEQUENCE [LARGE SCALE GENOMIC DNA]</scope>
    <source>
        <strain evidence="2 3">CCM 4253</strain>
    </source>
</reference>
<dbReference type="EMBL" id="QKQP01000005">
    <property type="protein sequence ID" value="PZD80507.1"/>
    <property type="molecule type" value="Genomic_DNA"/>
</dbReference>
<evidence type="ECO:0000256" key="1">
    <source>
        <dbReference type="SAM" id="Phobius"/>
    </source>
</evidence>
<proteinExistence type="predicted"/>
<dbReference type="AlphaFoldDB" id="A0A2W1KMH9"/>